<feature type="domain" description="RecX third three-helical" evidence="7">
    <location>
        <begin position="217"/>
        <end position="265"/>
    </location>
</feature>
<evidence type="ECO:0000259" key="6">
    <source>
        <dbReference type="Pfam" id="PF02631"/>
    </source>
</evidence>
<keyword evidence="4 5" id="KW-0963">Cytoplasm</keyword>
<feature type="domain" description="RecX first three-helical" evidence="8">
    <location>
        <begin position="68"/>
        <end position="106"/>
    </location>
</feature>
<comment type="function">
    <text evidence="5">Modulates RecA activity.</text>
</comment>
<evidence type="ECO:0000256" key="2">
    <source>
        <dbReference type="ARBA" id="ARBA00009695"/>
    </source>
</evidence>
<proteinExistence type="inferred from homology"/>
<dbReference type="InterPro" id="IPR053925">
    <property type="entry name" value="RecX_HTH_3rd"/>
</dbReference>
<keyword evidence="10" id="KW-1185">Reference proteome</keyword>
<dbReference type="Proteomes" id="UP001519345">
    <property type="component" value="Unassembled WGS sequence"/>
</dbReference>
<dbReference type="InterPro" id="IPR003783">
    <property type="entry name" value="Regulatory_RecX"/>
</dbReference>
<feature type="domain" description="RecX third three-helical" evidence="7">
    <location>
        <begin position="160"/>
        <end position="207"/>
    </location>
</feature>
<evidence type="ECO:0000259" key="7">
    <source>
        <dbReference type="Pfam" id="PF21981"/>
    </source>
</evidence>
<comment type="caution">
    <text evidence="9">The sequence shown here is derived from an EMBL/GenBank/DDBJ whole genome shotgun (WGS) entry which is preliminary data.</text>
</comment>
<dbReference type="InterPro" id="IPR036388">
    <property type="entry name" value="WH-like_DNA-bd_sf"/>
</dbReference>
<evidence type="ECO:0000259" key="8">
    <source>
        <dbReference type="Pfam" id="PF21982"/>
    </source>
</evidence>
<evidence type="ECO:0000256" key="4">
    <source>
        <dbReference type="ARBA" id="ARBA00022490"/>
    </source>
</evidence>
<dbReference type="PANTHER" id="PTHR33602">
    <property type="entry name" value="REGULATORY PROTEIN RECX FAMILY PROTEIN"/>
    <property type="match status" value="1"/>
</dbReference>
<protein>
    <recommendedName>
        <fullName evidence="3 5">Regulatory protein RecX</fullName>
    </recommendedName>
</protein>
<dbReference type="HAMAP" id="MF_01114">
    <property type="entry name" value="RecX"/>
    <property type="match status" value="1"/>
</dbReference>
<comment type="subcellular location">
    <subcellularLocation>
        <location evidence="1 5">Cytoplasm</location>
    </subcellularLocation>
</comment>
<dbReference type="Gene3D" id="1.10.10.10">
    <property type="entry name" value="Winged helix-like DNA-binding domain superfamily/Winged helix DNA-binding domain"/>
    <property type="match status" value="4"/>
</dbReference>
<dbReference type="InterPro" id="IPR053924">
    <property type="entry name" value="RecX_HTH_2nd"/>
</dbReference>
<evidence type="ECO:0000313" key="10">
    <source>
        <dbReference type="Proteomes" id="UP001519345"/>
    </source>
</evidence>
<organism evidence="9 10">
    <name type="scientific">Virgibacillus natechei</name>
    <dbReference type="NCBI Taxonomy" id="1216297"/>
    <lineage>
        <taxon>Bacteria</taxon>
        <taxon>Bacillati</taxon>
        <taxon>Bacillota</taxon>
        <taxon>Bacilli</taxon>
        <taxon>Bacillales</taxon>
        <taxon>Bacillaceae</taxon>
        <taxon>Virgibacillus</taxon>
    </lineage>
</organism>
<reference evidence="9 10" key="1">
    <citation type="submission" date="2021-03" db="EMBL/GenBank/DDBJ databases">
        <title>Genomic Encyclopedia of Type Strains, Phase IV (KMG-IV): sequencing the most valuable type-strain genomes for metagenomic binning, comparative biology and taxonomic classification.</title>
        <authorList>
            <person name="Goeker M."/>
        </authorList>
    </citation>
    <scope>NUCLEOTIDE SEQUENCE [LARGE SCALE GENOMIC DNA]</scope>
    <source>
        <strain evidence="9 10">DSM 25609</strain>
    </source>
</reference>
<dbReference type="NCBIfam" id="NF010733">
    <property type="entry name" value="PRK14135.1"/>
    <property type="match status" value="1"/>
</dbReference>
<dbReference type="InterPro" id="IPR053926">
    <property type="entry name" value="RecX_HTH_1st"/>
</dbReference>
<name>A0ABS4II11_9BACI</name>
<dbReference type="Pfam" id="PF02631">
    <property type="entry name" value="RecX_HTH2"/>
    <property type="match status" value="1"/>
</dbReference>
<dbReference type="Pfam" id="PF21982">
    <property type="entry name" value="RecX_HTH1"/>
    <property type="match status" value="1"/>
</dbReference>
<evidence type="ECO:0000256" key="1">
    <source>
        <dbReference type="ARBA" id="ARBA00004496"/>
    </source>
</evidence>
<sequence length="271" mass="31963">MNKKITRITTQKKSKDRYNIFLNEGQDERFGFSVDEAILIEFNLRKDLVLDDATINELIEKDTVHKSYTQAINFLSYRMRTKKEIHDYLVKKEVDPEHITQIMEKLNEEKLVDDKQFAEMFLRNRINTSTKGPMLIKKEMIEKGVSADLASQAVDQYPYESQFENVSIWINKKLNAGKKDSFRKQIQQLQATLMQKGFTQDVIKDALSEINEEKDEDAEWESVVYQGEKLVRKHQQKVTGYKLRNKVKEGLFRKGFSMEMINQFLDEQVEE</sequence>
<accession>A0ABS4II11</accession>
<dbReference type="Pfam" id="PF21981">
    <property type="entry name" value="RecX_HTH3"/>
    <property type="match status" value="2"/>
</dbReference>
<gene>
    <name evidence="5" type="primary">recX</name>
    <name evidence="9" type="ORF">J2Z83_002725</name>
</gene>
<evidence type="ECO:0000313" key="9">
    <source>
        <dbReference type="EMBL" id="MBP1970589.1"/>
    </source>
</evidence>
<dbReference type="PANTHER" id="PTHR33602:SF1">
    <property type="entry name" value="REGULATORY PROTEIN RECX FAMILY PROTEIN"/>
    <property type="match status" value="1"/>
</dbReference>
<dbReference type="RefSeq" id="WP_209463710.1">
    <property type="nucleotide sequence ID" value="NZ_CP110224.1"/>
</dbReference>
<comment type="similarity">
    <text evidence="2 5">Belongs to the RecX family.</text>
</comment>
<feature type="domain" description="RecX second three-helical" evidence="6">
    <location>
        <begin position="113"/>
        <end position="153"/>
    </location>
</feature>
<dbReference type="EMBL" id="JAGGKX010000015">
    <property type="protein sequence ID" value="MBP1970589.1"/>
    <property type="molecule type" value="Genomic_DNA"/>
</dbReference>
<evidence type="ECO:0000256" key="3">
    <source>
        <dbReference type="ARBA" id="ARBA00018111"/>
    </source>
</evidence>
<evidence type="ECO:0000256" key="5">
    <source>
        <dbReference type="HAMAP-Rule" id="MF_01114"/>
    </source>
</evidence>